<sequence length="166" mass="18825">MASSSGKATTASSDGSYPRQNSGSDEDLQRIMDQRKKKRMDSNRESARRSRMRKQKHLDDLKAQVSQLKKENNQVMVNVSITMQHYTNVEAENLVLRAQLGELSQRLESLNQIKVFVNQPVDSGAGFVNESYYEGGTEWIDELMINSLSCLYGNKHILASSDMIQY</sequence>
<dbReference type="EMBL" id="SZYD01001845">
    <property type="protein sequence ID" value="KAD0241436.1"/>
    <property type="molecule type" value="Genomic_DNA"/>
</dbReference>
<dbReference type="Gene3D" id="1.20.5.170">
    <property type="match status" value="1"/>
</dbReference>
<evidence type="ECO:0000313" key="9">
    <source>
        <dbReference type="Proteomes" id="UP000326396"/>
    </source>
</evidence>
<dbReference type="OrthoDB" id="551672at2759"/>
<reference evidence="8 9" key="1">
    <citation type="submission" date="2019-05" db="EMBL/GenBank/DDBJ databases">
        <title>Mikania micrantha, genome provides insights into the molecular mechanism of rapid growth.</title>
        <authorList>
            <person name="Liu B."/>
        </authorList>
    </citation>
    <scope>NUCLEOTIDE SEQUENCE [LARGE SCALE GENOMIC DNA]</scope>
    <source>
        <strain evidence="8">NLD-2019</strain>
        <tissue evidence="8">Leaf</tissue>
    </source>
</reference>
<dbReference type="SMART" id="SM00338">
    <property type="entry name" value="BRLZ"/>
    <property type="match status" value="1"/>
</dbReference>
<name>A0A5N6LBN2_9ASTR</name>
<accession>A0A5N6LBN2</accession>
<dbReference type="InterPro" id="IPR046347">
    <property type="entry name" value="bZIP_sf"/>
</dbReference>
<keyword evidence="3" id="KW-0238">DNA-binding</keyword>
<dbReference type="GO" id="GO:0005634">
    <property type="term" value="C:nucleus"/>
    <property type="evidence" value="ECO:0007669"/>
    <property type="project" value="UniProtKB-SubCell"/>
</dbReference>
<dbReference type="InterPro" id="IPR045314">
    <property type="entry name" value="bZIP_plant_GBF1"/>
</dbReference>
<dbReference type="FunFam" id="1.20.5.170:FF:000020">
    <property type="entry name" value="BZIP transcription factor"/>
    <property type="match status" value="1"/>
</dbReference>
<evidence type="ECO:0000313" key="8">
    <source>
        <dbReference type="EMBL" id="KAD0241436.1"/>
    </source>
</evidence>
<comment type="caution">
    <text evidence="8">The sequence shown here is derived from an EMBL/GenBank/DDBJ whole genome shotgun (WGS) entry which is preliminary data.</text>
</comment>
<feature type="region of interest" description="Disordered" evidence="6">
    <location>
        <begin position="1"/>
        <end position="57"/>
    </location>
</feature>
<dbReference type="GO" id="GO:0003700">
    <property type="term" value="F:DNA-binding transcription factor activity"/>
    <property type="evidence" value="ECO:0007669"/>
    <property type="project" value="InterPro"/>
</dbReference>
<keyword evidence="4" id="KW-0804">Transcription</keyword>
<feature type="compositionally biased region" description="Basic and acidic residues" evidence="6">
    <location>
        <begin position="27"/>
        <end position="48"/>
    </location>
</feature>
<organism evidence="8 9">
    <name type="scientific">Mikania micrantha</name>
    <name type="common">bitter vine</name>
    <dbReference type="NCBI Taxonomy" id="192012"/>
    <lineage>
        <taxon>Eukaryota</taxon>
        <taxon>Viridiplantae</taxon>
        <taxon>Streptophyta</taxon>
        <taxon>Embryophyta</taxon>
        <taxon>Tracheophyta</taxon>
        <taxon>Spermatophyta</taxon>
        <taxon>Magnoliopsida</taxon>
        <taxon>eudicotyledons</taxon>
        <taxon>Gunneridae</taxon>
        <taxon>Pentapetalae</taxon>
        <taxon>asterids</taxon>
        <taxon>campanulids</taxon>
        <taxon>Asterales</taxon>
        <taxon>Asteraceae</taxon>
        <taxon>Asteroideae</taxon>
        <taxon>Heliantheae alliance</taxon>
        <taxon>Eupatorieae</taxon>
        <taxon>Mikania</taxon>
    </lineage>
</organism>
<evidence type="ECO:0000256" key="5">
    <source>
        <dbReference type="ARBA" id="ARBA00023242"/>
    </source>
</evidence>
<keyword evidence="5" id="KW-0539">Nucleus</keyword>
<evidence type="ECO:0000256" key="3">
    <source>
        <dbReference type="ARBA" id="ARBA00023125"/>
    </source>
</evidence>
<evidence type="ECO:0000256" key="2">
    <source>
        <dbReference type="ARBA" id="ARBA00023015"/>
    </source>
</evidence>
<gene>
    <name evidence="8" type="ORF">E3N88_44562</name>
</gene>
<dbReference type="Proteomes" id="UP000326396">
    <property type="component" value="Unassembled WGS sequence"/>
</dbReference>
<evidence type="ECO:0000256" key="1">
    <source>
        <dbReference type="ARBA" id="ARBA00004123"/>
    </source>
</evidence>
<dbReference type="GO" id="GO:0046982">
    <property type="term" value="F:protein heterodimerization activity"/>
    <property type="evidence" value="ECO:0007669"/>
    <property type="project" value="UniProtKB-ARBA"/>
</dbReference>
<dbReference type="GO" id="GO:0000976">
    <property type="term" value="F:transcription cis-regulatory region binding"/>
    <property type="evidence" value="ECO:0007669"/>
    <property type="project" value="TreeGrafter"/>
</dbReference>
<dbReference type="Pfam" id="PF00170">
    <property type="entry name" value="bZIP_1"/>
    <property type="match status" value="1"/>
</dbReference>
<keyword evidence="2" id="KW-0805">Transcription regulation</keyword>
<comment type="subcellular location">
    <subcellularLocation>
        <location evidence="1">Nucleus</location>
    </subcellularLocation>
</comment>
<keyword evidence="9" id="KW-1185">Reference proteome</keyword>
<feature type="domain" description="BZIP" evidence="7">
    <location>
        <begin position="33"/>
        <end position="96"/>
    </location>
</feature>
<dbReference type="CDD" id="cd14702">
    <property type="entry name" value="bZIP_plant_GBF1"/>
    <property type="match status" value="1"/>
</dbReference>
<protein>
    <recommendedName>
        <fullName evidence="7">BZIP domain-containing protein</fullName>
    </recommendedName>
</protein>
<dbReference type="PROSITE" id="PS00036">
    <property type="entry name" value="BZIP_BASIC"/>
    <property type="match status" value="1"/>
</dbReference>
<dbReference type="PROSITE" id="PS50217">
    <property type="entry name" value="BZIP"/>
    <property type="match status" value="1"/>
</dbReference>
<evidence type="ECO:0000259" key="7">
    <source>
        <dbReference type="PROSITE" id="PS50217"/>
    </source>
</evidence>
<evidence type="ECO:0000256" key="6">
    <source>
        <dbReference type="SAM" id="MobiDB-lite"/>
    </source>
</evidence>
<dbReference type="SUPFAM" id="SSF57959">
    <property type="entry name" value="Leucine zipper domain"/>
    <property type="match status" value="1"/>
</dbReference>
<dbReference type="PANTHER" id="PTHR45764">
    <property type="entry name" value="BZIP TRANSCRIPTION FACTOR 44"/>
    <property type="match status" value="1"/>
</dbReference>
<feature type="compositionally biased region" description="Low complexity" evidence="6">
    <location>
        <begin position="1"/>
        <end position="16"/>
    </location>
</feature>
<dbReference type="AlphaFoldDB" id="A0A5N6LBN2"/>
<dbReference type="InterPro" id="IPR004827">
    <property type="entry name" value="bZIP"/>
</dbReference>
<proteinExistence type="predicted"/>
<evidence type="ECO:0000256" key="4">
    <source>
        <dbReference type="ARBA" id="ARBA00023163"/>
    </source>
</evidence>
<dbReference type="GO" id="GO:0045893">
    <property type="term" value="P:positive regulation of DNA-templated transcription"/>
    <property type="evidence" value="ECO:0007669"/>
    <property type="project" value="TreeGrafter"/>
</dbReference>
<dbReference type="PANTHER" id="PTHR45764:SF72">
    <property type="entry name" value="BASIC LEUCINE-ZIPPER 2-RELATED"/>
    <property type="match status" value="1"/>
</dbReference>